<dbReference type="InterPro" id="IPR003593">
    <property type="entry name" value="AAA+_ATPase"/>
</dbReference>
<dbReference type="InterPro" id="IPR036640">
    <property type="entry name" value="ABC1_TM_sf"/>
</dbReference>
<dbReference type="InterPro" id="IPR017871">
    <property type="entry name" value="ABC_transporter-like_CS"/>
</dbReference>
<dbReference type="PANTHER" id="PTHR24221">
    <property type="entry name" value="ATP-BINDING CASSETTE SUB-FAMILY B"/>
    <property type="match status" value="1"/>
</dbReference>
<evidence type="ECO:0000259" key="9">
    <source>
        <dbReference type="PROSITE" id="PS50929"/>
    </source>
</evidence>
<dbReference type="InterPro" id="IPR011527">
    <property type="entry name" value="ABC1_TM_dom"/>
</dbReference>
<evidence type="ECO:0000256" key="3">
    <source>
        <dbReference type="ARBA" id="ARBA00022741"/>
    </source>
</evidence>
<keyword evidence="4 10" id="KW-0067">ATP-binding</keyword>
<protein>
    <submittedName>
        <fullName evidence="10">ABC transporter ATP-binding protein</fullName>
    </submittedName>
</protein>
<dbReference type="Proteomes" id="UP000663651">
    <property type="component" value="Chromosome"/>
</dbReference>
<keyword evidence="3" id="KW-0547">Nucleotide-binding</keyword>
<name>A0ABX7Q5S7_9BACT</name>
<keyword evidence="5 7" id="KW-1133">Transmembrane helix</keyword>
<proteinExistence type="predicted"/>
<dbReference type="Pfam" id="PF00664">
    <property type="entry name" value="ABC_membrane"/>
    <property type="match status" value="1"/>
</dbReference>
<keyword evidence="11" id="KW-1185">Reference proteome</keyword>
<dbReference type="SUPFAM" id="SSF90123">
    <property type="entry name" value="ABC transporter transmembrane region"/>
    <property type="match status" value="1"/>
</dbReference>
<feature type="transmembrane region" description="Helical" evidence="7">
    <location>
        <begin position="58"/>
        <end position="82"/>
    </location>
</feature>
<dbReference type="CDD" id="cd03228">
    <property type="entry name" value="ABCC_MRP_Like"/>
    <property type="match status" value="1"/>
</dbReference>
<dbReference type="Pfam" id="PF00005">
    <property type="entry name" value="ABC_tran"/>
    <property type="match status" value="1"/>
</dbReference>
<evidence type="ECO:0000259" key="8">
    <source>
        <dbReference type="PROSITE" id="PS50893"/>
    </source>
</evidence>
<evidence type="ECO:0000256" key="5">
    <source>
        <dbReference type="ARBA" id="ARBA00022989"/>
    </source>
</evidence>
<dbReference type="SMART" id="SM00382">
    <property type="entry name" value="AAA"/>
    <property type="match status" value="1"/>
</dbReference>
<feature type="transmembrane region" description="Helical" evidence="7">
    <location>
        <begin position="253"/>
        <end position="274"/>
    </location>
</feature>
<dbReference type="InterPro" id="IPR003439">
    <property type="entry name" value="ABC_transporter-like_ATP-bd"/>
</dbReference>
<keyword evidence="2 7" id="KW-0812">Transmembrane</keyword>
<evidence type="ECO:0000256" key="4">
    <source>
        <dbReference type="ARBA" id="ARBA00022840"/>
    </source>
</evidence>
<dbReference type="InterPro" id="IPR027417">
    <property type="entry name" value="P-loop_NTPase"/>
</dbReference>
<dbReference type="Gene3D" id="3.40.50.300">
    <property type="entry name" value="P-loop containing nucleotide triphosphate hydrolases"/>
    <property type="match status" value="1"/>
</dbReference>
<reference evidence="10 11" key="1">
    <citation type="submission" date="2021-03" db="EMBL/GenBank/DDBJ databases">
        <title>Geobacter metallireducens gen. nov. sp. nov., a microorganism capable of coupling the complete oxidation of organic compounds to the reduction of iron and other metals.</title>
        <authorList>
            <person name="Li Y."/>
        </authorList>
    </citation>
    <scope>NUCLEOTIDE SEQUENCE [LARGE SCALE GENOMIC DNA]</scope>
    <source>
        <strain evidence="10 11">Jerry-YX</strain>
    </source>
</reference>
<dbReference type="RefSeq" id="WP_207164573.1">
    <property type="nucleotide sequence ID" value="NZ_CP071382.1"/>
</dbReference>
<sequence>MRLMLHFFRAYPRHTLTMLLAQLLAGVMEGISLTALLPMLNIAVGGTKTSGIGKSVTSALHAMGIAPTVPSLLMVVVAGVLLKSALVLLADRKVGYTVALVATDLRLTLLRALLGTRWEYYLSHPMGSLANSAASEVIRASTAYIHGTLAITYMVQCFVYAVVALMISWKASVVAFAAGCLLMVLLNRLIRKAKKAGRQETSLMQSLLSRLTDCLQSVKPLKAMGREQLAEKMLEEDTLKLNKALRRQVYSKAVLKSLQEPFLILMIVAGLYATLVLWNYELPTVMVLVFLLVRLLGEFGKMQRKLQELATCESAFWSLQQKINDANRQKEPNLGQKKVELEKNLRFDGVSFSYGKVQILKSVSLEIPAGASIAVIGPSGAGKTTLVDLVTGLLRPQQGEVLVDGVPMGDMDVKYWRSKIGYVPQDTVLLHDSILANITLGDSGLDATDAEAALRAAGAWDFVSAMPEGMQTIVGERGSKLSGGQRQRIAIARALAHRPALLILDEATSALDPESEKAICETLASLRGKVTMLAISHQPALVKVADRVYGIKDKAVVLDRPEPAMVSTGG</sequence>
<dbReference type="EMBL" id="CP071382">
    <property type="protein sequence ID" value="QSV46794.1"/>
    <property type="molecule type" value="Genomic_DNA"/>
</dbReference>
<dbReference type="GO" id="GO:0005524">
    <property type="term" value="F:ATP binding"/>
    <property type="evidence" value="ECO:0007669"/>
    <property type="project" value="UniProtKB-KW"/>
</dbReference>
<dbReference type="SUPFAM" id="SSF52540">
    <property type="entry name" value="P-loop containing nucleoside triphosphate hydrolases"/>
    <property type="match status" value="1"/>
</dbReference>
<dbReference type="PROSITE" id="PS50893">
    <property type="entry name" value="ABC_TRANSPORTER_2"/>
    <property type="match status" value="1"/>
</dbReference>
<dbReference type="Gene3D" id="1.20.1560.10">
    <property type="entry name" value="ABC transporter type 1, transmembrane domain"/>
    <property type="match status" value="1"/>
</dbReference>
<evidence type="ECO:0000313" key="11">
    <source>
        <dbReference type="Proteomes" id="UP000663651"/>
    </source>
</evidence>
<evidence type="ECO:0000256" key="6">
    <source>
        <dbReference type="ARBA" id="ARBA00023136"/>
    </source>
</evidence>
<dbReference type="PANTHER" id="PTHR24221:SF654">
    <property type="entry name" value="ATP-BINDING CASSETTE SUB-FAMILY B MEMBER 6"/>
    <property type="match status" value="1"/>
</dbReference>
<dbReference type="InterPro" id="IPR039421">
    <property type="entry name" value="Type_1_exporter"/>
</dbReference>
<comment type="subcellular location">
    <subcellularLocation>
        <location evidence="1">Cell membrane</location>
        <topology evidence="1">Multi-pass membrane protein</topology>
    </subcellularLocation>
</comment>
<evidence type="ECO:0000313" key="10">
    <source>
        <dbReference type="EMBL" id="QSV46794.1"/>
    </source>
</evidence>
<feature type="transmembrane region" description="Helical" evidence="7">
    <location>
        <begin position="158"/>
        <end position="186"/>
    </location>
</feature>
<evidence type="ECO:0000256" key="2">
    <source>
        <dbReference type="ARBA" id="ARBA00022692"/>
    </source>
</evidence>
<dbReference type="PROSITE" id="PS00211">
    <property type="entry name" value="ABC_TRANSPORTER_1"/>
    <property type="match status" value="1"/>
</dbReference>
<feature type="domain" description="ABC transporter" evidence="8">
    <location>
        <begin position="345"/>
        <end position="570"/>
    </location>
</feature>
<keyword evidence="6 7" id="KW-0472">Membrane</keyword>
<gene>
    <name evidence="10" type="ORF">JZM60_05855</name>
</gene>
<organism evidence="10 11">
    <name type="scientific">Geobacter benzoatilyticus</name>
    <dbReference type="NCBI Taxonomy" id="2815309"/>
    <lineage>
        <taxon>Bacteria</taxon>
        <taxon>Pseudomonadati</taxon>
        <taxon>Thermodesulfobacteriota</taxon>
        <taxon>Desulfuromonadia</taxon>
        <taxon>Geobacterales</taxon>
        <taxon>Geobacteraceae</taxon>
        <taxon>Geobacter</taxon>
    </lineage>
</organism>
<dbReference type="PROSITE" id="PS50929">
    <property type="entry name" value="ABC_TM1F"/>
    <property type="match status" value="1"/>
</dbReference>
<evidence type="ECO:0000256" key="7">
    <source>
        <dbReference type="SAM" id="Phobius"/>
    </source>
</evidence>
<accession>A0ABX7Q5S7</accession>
<feature type="domain" description="ABC transmembrane type-1" evidence="9">
    <location>
        <begin position="16"/>
        <end position="311"/>
    </location>
</feature>
<evidence type="ECO:0000256" key="1">
    <source>
        <dbReference type="ARBA" id="ARBA00004651"/>
    </source>
</evidence>